<sequence>MAKLLQTLIPLLSSIALLLATANTARSQTTSFSYDFYGQKPTDLLYQGDAHFPSDSTYLRLTNTDNSGNPLTARAGRVVYSKPFQFWGAGAQVDLETTVKFIINPVSGDTNPADGITFFIQPVGSPVGAAGGSFGIFDDSGKNPSVFAVEFDIFSNAGVDPSYRHVGIDIGSNVSKNTTNVGNAILGQEVTARIDYEEATKVISVHVTAGSETFELSYVYDLSTILPQQVEVGISASTGGQVAVHDLIAWYFTTTLVHTTSANRELDDGHIRQYV</sequence>
<evidence type="ECO:0000313" key="8">
    <source>
        <dbReference type="Proteomes" id="UP001567538"/>
    </source>
</evidence>
<evidence type="ECO:0000256" key="1">
    <source>
        <dbReference type="ARBA" id="ARBA00007606"/>
    </source>
</evidence>
<name>A0ABD1I529_SALDI</name>
<proteinExistence type="inferred from homology"/>
<dbReference type="EMBL" id="JBEAFC010000003">
    <property type="protein sequence ID" value="KAL1563084.1"/>
    <property type="molecule type" value="Genomic_DNA"/>
</dbReference>
<evidence type="ECO:0000256" key="2">
    <source>
        <dbReference type="ARBA" id="ARBA00022734"/>
    </source>
</evidence>
<evidence type="ECO:0000259" key="4">
    <source>
        <dbReference type="Pfam" id="PF00139"/>
    </source>
</evidence>
<organism evidence="7 8">
    <name type="scientific">Salvia divinorum</name>
    <name type="common">Maria pastora</name>
    <name type="synonym">Diviner's sage</name>
    <dbReference type="NCBI Taxonomy" id="28513"/>
    <lineage>
        <taxon>Eukaryota</taxon>
        <taxon>Viridiplantae</taxon>
        <taxon>Streptophyta</taxon>
        <taxon>Embryophyta</taxon>
        <taxon>Tracheophyta</taxon>
        <taxon>Spermatophyta</taxon>
        <taxon>Magnoliopsida</taxon>
        <taxon>eudicotyledons</taxon>
        <taxon>Gunneridae</taxon>
        <taxon>Pentapetalae</taxon>
        <taxon>asterids</taxon>
        <taxon>lamiids</taxon>
        <taxon>Lamiales</taxon>
        <taxon>Lamiaceae</taxon>
        <taxon>Nepetoideae</taxon>
        <taxon>Mentheae</taxon>
        <taxon>Salviinae</taxon>
        <taxon>Salvia</taxon>
        <taxon>Salvia subgen. Calosphace</taxon>
    </lineage>
</organism>
<dbReference type="EMBL" id="JBEAFC010000003">
    <property type="protein sequence ID" value="KAL1563082.1"/>
    <property type="molecule type" value="Genomic_DNA"/>
</dbReference>
<dbReference type="SUPFAM" id="SSF49899">
    <property type="entry name" value="Concanavalin A-like lectins/glucanases"/>
    <property type="match status" value="1"/>
</dbReference>
<keyword evidence="2" id="KW-0430">Lectin</keyword>
<dbReference type="CDD" id="cd06899">
    <property type="entry name" value="lectin_legume_LecRK_Arcelin_ConA"/>
    <property type="match status" value="1"/>
</dbReference>
<dbReference type="PANTHER" id="PTHR32401">
    <property type="entry name" value="CONCANAVALIN A-LIKE LECTIN FAMILY PROTEIN"/>
    <property type="match status" value="1"/>
</dbReference>
<accession>A0ABD1I529</accession>
<evidence type="ECO:0000256" key="3">
    <source>
        <dbReference type="SAM" id="SignalP"/>
    </source>
</evidence>
<dbReference type="InterPro" id="IPR013320">
    <property type="entry name" value="ConA-like_dom_sf"/>
</dbReference>
<comment type="similarity">
    <text evidence="1">Belongs to the leguminous lectin family.</text>
</comment>
<reference evidence="7 8" key="1">
    <citation type="submission" date="2024-06" db="EMBL/GenBank/DDBJ databases">
        <title>A chromosome level genome sequence of Diviner's sage (Salvia divinorum).</title>
        <authorList>
            <person name="Ford S.A."/>
            <person name="Ro D.-K."/>
            <person name="Ness R.W."/>
            <person name="Phillips M.A."/>
        </authorList>
    </citation>
    <scope>NUCLEOTIDE SEQUENCE [LARGE SCALE GENOMIC DNA]</scope>
    <source>
        <strain evidence="7">SAF-2024a</strain>
        <tissue evidence="7">Leaf</tissue>
    </source>
</reference>
<dbReference type="InterPro" id="IPR001220">
    <property type="entry name" value="Legume_lectin_dom"/>
</dbReference>
<feature type="chain" id="PRO_5044723349" evidence="3">
    <location>
        <begin position="28"/>
        <end position="275"/>
    </location>
</feature>
<evidence type="ECO:0000313" key="7">
    <source>
        <dbReference type="EMBL" id="KAL1563084.1"/>
    </source>
</evidence>
<dbReference type="PIRSF" id="PIRSF002690">
    <property type="entry name" value="L-type_lectin_plant"/>
    <property type="match status" value="1"/>
</dbReference>
<dbReference type="InterPro" id="IPR016363">
    <property type="entry name" value="L-lectin"/>
</dbReference>
<dbReference type="Gene3D" id="2.60.120.200">
    <property type="match status" value="1"/>
</dbReference>
<feature type="signal peptide" evidence="3">
    <location>
        <begin position="1"/>
        <end position="27"/>
    </location>
</feature>
<dbReference type="GO" id="GO:0030246">
    <property type="term" value="F:carbohydrate binding"/>
    <property type="evidence" value="ECO:0007669"/>
    <property type="project" value="UniProtKB-KW"/>
</dbReference>
<gene>
    <name evidence="5" type="ORF">AAHA92_05586</name>
    <name evidence="6" type="ORF">AAHA92_05587</name>
    <name evidence="7" type="ORF">AAHA92_05588</name>
</gene>
<comment type="caution">
    <text evidence="7">The sequence shown here is derived from an EMBL/GenBank/DDBJ whole genome shotgun (WGS) entry which is preliminary data.</text>
</comment>
<feature type="domain" description="Legume lectin" evidence="4">
    <location>
        <begin position="30"/>
        <end position="262"/>
    </location>
</feature>
<dbReference type="Proteomes" id="UP001567538">
    <property type="component" value="Unassembled WGS sequence"/>
</dbReference>
<keyword evidence="3" id="KW-0732">Signal</keyword>
<dbReference type="InterPro" id="IPR050258">
    <property type="entry name" value="Leguminous_Lectin"/>
</dbReference>
<protein>
    <submittedName>
        <fullName evidence="7">Mannose-specific lectin alpha chain-like</fullName>
    </submittedName>
</protein>
<dbReference type="PANTHER" id="PTHR32401:SF49">
    <property type="entry name" value="OS10G0129200 PROTEIN"/>
    <property type="match status" value="1"/>
</dbReference>
<evidence type="ECO:0000313" key="6">
    <source>
        <dbReference type="EMBL" id="KAL1563083.1"/>
    </source>
</evidence>
<keyword evidence="8" id="KW-1185">Reference proteome</keyword>
<dbReference type="AlphaFoldDB" id="A0ABD1I529"/>
<dbReference type="EMBL" id="JBEAFC010000003">
    <property type="protein sequence ID" value="KAL1563083.1"/>
    <property type="molecule type" value="Genomic_DNA"/>
</dbReference>
<evidence type="ECO:0000313" key="5">
    <source>
        <dbReference type="EMBL" id="KAL1563082.1"/>
    </source>
</evidence>
<dbReference type="Pfam" id="PF00139">
    <property type="entry name" value="Lectin_legB"/>
    <property type="match status" value="1"/>
</dbReference>